<evidence type="ECO:0000313" key="2">
    <source>
        <dbReference type="EMBL" id="JAP14116.1"/>
    </source>
</evidence>
<feature type="transmembrane region" description="Helical" evidence="1">
    <location>
        <begin position="23"/>
        <end position="44"/>
    </location>
</feature>
<keyword evidence="1" id="KW-0812">Transmembrane</keyword>
<name>A0A0V0H1A1_SOLCH</name>
<proteinExistence type="predicted"/>
<sequence length="71" mass="8164">MVHQIHAGTIFHISSFLPAFPSLFQLFSTSLILPGFTHLIFLLCKNICHSWSVHLQCKKRWLTVSICSSHR</sequence>
<dbReference type="EMBL" id="GEDG01031095">
    <property type="protein sequence ID" value="JAP11570.1"/>
    <property type="molecule type" value="Transcribed_RNA"/>
</dbReference>
<evidence type="ECO:0000256" key="1">
    <source>
        <dbReference type="SAM" id="Phobius"/>
    </source>
</evidence>
<dbReference type="AlphaFoldDB" id="A0A0V0H1A1"/>
<accession>A0A0V0H1A1</accession>
<dbReference type="EMBL" id="GEDG01027029">
    <property type="protein sequence ID" value="JAP14116.1"/>
    <property type="molecule type" value="Transcribed_RNA"/>
</dbReference>
<keyword evidence="1" id="KW-0472">Membrane</keyword>
<keyword evidence="1" id="KW-1133">Transmembrane helix</keyword>
<reference evidence="2" key="1">
    <citation type="submission" date="2015-12" db="EMBL/GenBank/DDBJ databases">
        <title>Gene expression during late stages of embryo sac development: a critical building block for successful pollen-pistil interactions.</title>
        <authorList>
            <person name="Liu Y."/>
            <person name="Joly V."/>
            <person name="Sabar M."/>
            <person name="Matton D.P."/>
        </authorList>
    </citation>
    <scope>NUCLEOTIDE SEQUENCE</scope>
</reference>
<protein>
    <submittedName>
        <fullName evidence="2">Putative ovule protein</fullName>
    </submittedName>
</protein>
<organism evidence="2">
    <name type="scientific">Solanum chacoense</name>
    <name type="common">Chaco potato</name>
    <dbReference type="NCBI Taxonomy" id="4108"/>
    <lineage>
        <taxon>Eukaryota</taxon>
        <taxon>Viridiplantae</taxon>
        <taxon>Streptophyta</taxon>
        <taxon>Embryophyta</taxon>
        <taxon>Tracheophyta</taxon>
        <taxon>Spermatophyta</taxon>
        <taxon>Magnoliopsida</taxon>
        <taxon>eudicotyledons</taxon>
        <taxon>Gunneridae</taxon>
        <taxon>Pentapetalae</taxon>
        <taxon>asterids</taxon>
        <taxon>lamiids</taxon>
        <taxon>Solanales</taxon>
        <taxon>Solanaceae</taxon>
        <taxon>Solanoideae</taxon>
        <taxon>Solaneae</taxon>
        <taxon>Solanum</taxon>
    </lineage>
</organism>